<dbReference type="EMBL" id="WNZX01000003">
    <property type="protein sequence ID" value="MUG70206.1"/>
    <property type="molecule type" value="Genomic_DNA"/>
</dbReference>
<dbReference type="GO" id="GO:0097175">
    <property type="term" value="P:1,6-anhydro-N-acetyl-beta-muramic acid catabolic process"/>
    <property type="evidence" value="ECO:0007669"/>
    <property type="project" value="UniProtKB-UniRule"/>
</dbReference>
<comment type="catalytic activity">
    <reaction evidence="1">
        <text>1,6-anhydro-N-acetyl-beta-muramate + ATP + H2O = N-acetyl-D-muramate 6-phosphate + ADP + H(+)</text>
        <dbReference type="Rhea" id="RHEA:24952"/>
        <dbReference type="ChEBI" id="CHEBI:15377"/>
        <dbReference type="ChEBI" id="CHEBI:15378"/>
        <dbReference type="ChEBI" id="CHEBI:30616"/>
        <dbReference type="ChEBI" id="CHEBI:58690"/>
        <dbReference type="ChEBI" id="CHEBI:58722"/>
        <dbReference type="ChEBI" id="CHEBI:456216"/>
        <dbReference type="EC" id="2.7.1.170"/>
    </reaction>
</comment>
<organism evidence="2 3">
    <name type="scientific">Paenibacillus validus</name>
    <dbReference type="NCBI Taxonomy" id="44253"/>
    <lineage>
        <taxon>Bacteria</taxon>
        <taxon>Bacillati</taxon>
        <taxon>Bacillota</taxon>
        <taxon>Bacilli</taxon>
        <taxon>Bacillales</taxon>
        <taxon>Paenibacillaceae</taxon>
        <taxon>Paenibacillus</taxon>
    </lineage>
</organism>
<dbReference type="UniPathway" id="UPA00343"/>
<dbReference type="PANTHER" id="PTHR30605:SF0">
    <property type="entry name" value="ANHYDRO-N-ACETYLMURAMIC ACID KINASE"/>
    <property type="match status" value="1"/>
</dbReference>
<proteinExistence type="inferred from homology"/>
<keyword evidence="1" id="KW-0067">ATP-binding</keyword>
<reference evidence="2 3" key="1">
    <citation type="submission" date="2019-11" db="EMBL/GenBank/DDBJ databases">
        <title>Draft genome sequences of five Paenibacillus species of dairy origin.</title>
        <authorList>
            <person name="Olajide A.M."/>
            <person name="Chen S."/>
            <person name="Lapointe G."/>
        </authorList>
    </citation>
    <scope>NUCLEOTIDE SEQUENCE [LARGE SCALE GENOMIC DNA]</scope>
    <source>
        <strain evidence="2 3">2CS3</strain>
    </source>
</reference>
<dbReference type="HAMAP" id="MF_01270">
    <property type="entry name" value="AnhMurNAc_kinase"/>
    <property type="match status" value="1"/>
</dbReference>
<dbReference type="GO" id="GO:0009254">
    <property type="term" value="P:peptidoglycan turnover"/>
    <property type="evidence" value="ECO:0007669"/>
    <property type="project" value="UniProtKB-UniRule"/>
</dbReference>
<dbReference type="GO" id="GO:0006040">
    <property type="term" value="P:amino sugar metabolic process"/>
    <property type="evidence" value="ECO:0007669"/>
    <property type="project" value="InterPro"/>
</dbReference>
<keyword evidence="1 2" id="KW-0418">Kinase</keyword>
<keyword evidence="3" id="KW-1185">Reference proteome</keyword>
<dbReference type="CDD" id="cd24050">
    <property type="entry name" value="ASKHA_NBD_ANMK"/>
    <property type="match status" value="1"/>
</dbReference>
<comment type="caution">
    <text evidence="2">The sequence shown here is derived from an EMBL/GenBank/DDBJ whole genome shotgun (WGS) entry which is preliminary data.</text>
</comment>
<feature type="binding site" evidence="1">
    <location>
        <begin position="22"/>
        <end position="29"/>
    </location>
    <ligand>
        <name>ATP</name>
        <dbReference type="ChEBI" id="CHEBI:30616"/>
    </ligand>
</feature>
<dbReference type="PANTHER" id="PTHR30605">
    <property type="entry name" value="ANHYDRO-N-ACETYLMURAMIC ACID KINASE"/>
    <property type="match status" value="1"/>
</dbReference>
<dbReference type="UniPathway" id="UPA00544"/>
<protein>
    <recommendedName>
        <fullName evidence="1">Anhydro-N-acetylmuramic acid kinase</fullName>
        <ecNumber evidence="1">2.7.1.170</ecNumber>
    </recommendedName>
    <alternativeName>
        <fullName evidence="1">AnhMurNAc kinase</fullName>
    </alternativeName>
</protein>
<dbReference type="AlphaFoldDB" id="A0A7X2Z8H8"/>
<dbReference type="EC" id="2.7.1.170" evidence="1"/>
<comment type="pathway">
    <text evidence="1">Cell wall biogenesis; peptidoglycan recycling.</text>
</comment>
<accession>A0A7X2Z8H8</accession>
<dbReference type="GO" id="GO:0016301">
    <property type="term" value="F:kinase activity"/>
    <property type="evidence" value="ECO:0007669"/>
    <property type="project" value="UniProtKB-KW"/>
</dbReference>
<dbReference type="Proteomes" id="UP000450917">
    <property type="component" value="Unassembled WGS sequence"/>
</dbReference>
<evidence type="ECO:0000313" key="2">
    <source>
        <dbReference type="EMBL" id="MUG70206.1"/>
    </source>
</evidence>
<evidence type="ECO:0000313" key="3">
    <source>
        <dbReference type="Proteomes" id="UP000450917"/>
    </source>
</evidence>
<comment type="similarity">
    <text evidence="1">Belongs to the anhydro-N-acetylmuramic acid kinase family.</text>
</comment>
<sequence>MIHWLQAALHKPERLIVGLMSGTSLDGIDAAVVRIAGSGLDSRIELVHYHSVRYEEPLREKLKRLCSPDHSSTPDVCAMNFYMAERFAEAAREAAAAAGLRLEDIDLISSHGQTIWHIPVAAEAAVDPFGVRSTLQIGDLSVLAKLTGRPVAGDYRTADMAVGGQGAPLTPYGDLILFRDEHVGRIAQNIGGIGNCAVLPAGAKPEQVTAFDTGPGNMLIDQAVLELTDGRLTYDADGAWAAAGRPDEALLGEMLSHPYFALEPVKTTGRELFGKAYANAWMSRMRAAGLQPEDIVATFTAFTARSIAQSYRDFVLPGQAIAEVVVSGGGAHNRTLLRMLGDLLPGQRVRTAASLGVSDDAKEAICFAVFGNNLLHGEPNNLPSATGAARQTVMGKLALPE</sequence>
<dbReference type="Gene3D" id="3.30.420.40">
    <property type="match status" value="2"/>
</dbReference>
<dbReference type="NCBIfam" id="NF007148">
    <property type="entry name" value="PRK09585.3-2"/>
    <property type="match status" value="1"/>
</dbReference>
<dbReference type="Pfam" id="PF03702">
    <property type="entry name" value="AnmK"/>
    <property type="match status" value="1"/>
</dbReference>
<gene>
    <name evidence="1" type="primary">anmK</name>
    <name evidence="2" type="ORF">GNP93_05880</name>
</gene>
<comment type="function">
    <text evidence="1">Catalyzes the specific phosphorylation of 1,6-anhydro-N-acetylmuramic acid (anhMurNAc) with the simultaneous cleavage of the 1,6-anhydro ring, generating MurNAc-6-P. Is required for the utilization of anhMurNAc either imported from the medium or derived from its own cell wall murein, and thus plays a role in cell wall recycling.</text>
</comment>
<dbReference type="SUPFAM" id="SSF53067">
    <property type="entry name" value="Actin-like ATPase domain"/>
    <property type="match status" value="1"/>
</dbReference>
<keyword evidence="1 2" id="KW-0808">Transferase</keyword>
<dbReference type="RefSeq" id="WP_054800433.1">
    <property type="nucleotide sequence ID" value="NZ_WNZX01000003.1"/>
</dbReference>
<keyword evidence="1" id="KW-0547">Nucleotide-binding</keyword>
<dbReference type="GO" id="GO:0016773">
    <property type="term" value="F:phosphotransferase activity, alcohol group as acceptor"/>
    <property type="evidence" value="ECO:0007669"/>
    <property type="project" value="UniProtKB-UniRule"/>
</dbReference>
<dbReference type="InterPro" id="IPR005338">
    <property type="entry name" value="Anhydro_N_Ac-Mur_kinase"/>
</dbReference>
<dbReference type="InterPro" id="IPR043129">
    <property type="entry name" value="ATPase_NBD"/>
</dbReference>
<evidence type="ECO:0000256" key="1">
    <source>
        <dbReference type="HAMAP-Rule" id="MF_01270"/>
    </source>
</evidence>
<dbReference type="GO" id="GO:0005524">
    <property type="term" value="F:ATP binding"/>
    <property type="evidence" value="ECO:0007669"/>
    <property type="project" value="UniProtKB-UniRule"/>
</dbReference>
<name>A0A7X2Z8H8_9BACL</name>
<keyword evidence="1" id="KW-0119">Carbohydrate metabolism</keyword>
<comment type="pathway">
    <text evidence="1">Amino-sugar metabolism; 1,6-anhydro-N-acetylmuramate degradation.</text>
</comment>